<keyword evidence="1" id="KW-0472">Membrane</keyword>
<feature type="transmembrane region" description="Helical" evidence="1">
    <location>
        <begin position="49"/>
        <end position="65"/>
    </location>
</feature>
<organism evidence="2 3">
    <name type="scientific">Phycomyces blakesleeanus</name>
    <dbReference type="NCBI Taxonomy" id="4837"/>
    <lineage>
        <taxon>Eukaryota</taxon>
        <taxon>Fungi</taxon>
        <taxon>Fungi incertae sedis</taxon>
        <taxon>Mucoromycota</taxon>
        <taxon>Mucoromycotina</taxon>
        <taxon>Mucoromycetes</taxon>
        <taxon>Mucorales</taxon>
        <taxon>Phycomycetaceae</taxon>
        <taxon>Phycomyces</taxon>
    </lineage>
</organism>
<dbReference type="Proteomes" id="UP001448207">
    <property type="component" value="Unassembled WGS sequence"/>
</dbReference>
<accession>A0ABR3APM5</accession>
<name>A0ABR3APM5_PHYBL</name>
<reference evidence="2 3" key="1">
    <citation type="submission" date="2024-04" db="EMBL/GenBank/DDBJ databases">
        <title>Symmetric and asymmetric DNA N6-adenine methylation regulates different biological responses in Mucorales.</title>
        <authorList>
            <consortium name="Lawrence Berkeley National Laboratory"/>
            <person name="Lax C."/>
            <person name="Mondo S.J."/>
            <person name="Osorio-Concepcion M."/>
            <person name="Muszewska A."/>
            <person name="Corrochano-Luque M."/>
            <person name="Gutierrez G."/>
            <person name="Riley R."/>
            <person name="Lipzen A."/>
            <person name="Guo J."/>
            <person name="Hundley H."/>
            <person name="Amirebrahimi M."/>
            <person name="Ng V."/>
            <person name="Lorenzo-Gutierrez D."/>
            <person name="Binder U."/>
            <person name="Yang J."/>
            <person name="Song Y."/>
            <person name="Canovas D."/>
            <person name="Navarro E."/>
            <person name="Freitag M."/>
            <person name="Gabaldon T."/>
            <person name="Grigoriev I.V."/>
            <person name="Corrochano L.M."/>
            <person name="Nicolas F.E."/>
            <person name="Garre V."/>
        </authorList>
    </citation>
    <scope>NUCLEOTIDE SEQUENCE [LARGE SCALE GENOMIC DNA]</scope>
    <source>
        <strain evidence="2 3">L51</strain>
    </source>
</reference>
<gene>
    <name evidence="2" type="ORF">J3Q64DRAFT_1765191</name>
</gene>
<protein>
    <submittedName>
        <fullName evidence="2">Uncharacterized protein</fullName>
    </submittedName>
</protein>
<sequence>MSYIISFKEKTKKFILHFQVHLVFSFFLSFMMIIILTHILYFFNGQSNLPSYVPIFVSLLIIYRFDR</sequence>
<evidence type="ECO:0000256" key="1">
    <source>
        <dbReference type="SAM" id="Phobius"/>
    </source>
</evidence>
<comment type="caution">
    <text evidence="2">The sequence shown here is derived from an EMBL/GenBank/DDBJ whole genome shotgun (WGS) entry which is preliminary data.</text>
</comment>
<evidence type="ECO:0000313" key="2">
    <source>
        <dbReference type="EMBL" id="KAL0078555.1"/>
    </source>
</evidence>
<dbReference type="EMBL" id="JBCLYO010000024">
    <property type="protein sequence ID" value="KAL0078555.1"/>
    <property type="molecule type" value="Genomic_DNA"/>
</dbReference>
<evidence type="ECO:0000313" key="3">
    <source>
        <dbReference type="Proteomes" id="UP001448207"/>
    </source>
</evidence>
<proteinExistence type="predicted"/>
<keyword evidence="3" id="KW-1185">Reference proteome</keyword>
<feature type="transmembrane region" description="Helical" evidence="1">
    <location>
        <begin position="20"/>
        <end position="43"/>
    </location>
</feature>
<keyword evidence="1" id="KW-0812">Transmembrane</keyword>
<keyword evidence="1" id="KW-1133">Transmembrane helix</keyword>